<sequence length="242" mass="25810">MKKKAIVVAGGTSGIGFELMQNLLKNGFHVINLDKNKSSIGQVERYVEFIVDLNDPERIKGVVQKLVTEDYEIEGLAIIAGIGYVTPFFDLSPVEFKSQVNDNLQIVFNVCYSVIPFLISTASIVTVGSTSVYGFAGSSVAYAAAKAGVIGLTKSLAHELGGRGIRVNCVIPGAVDTPLLKKLSTSTERNTMARFSALGKIAKPDQVAKTIYFLLGGDSAHITGQTLVVDGGLSLAYRPAYM</sequence>
<dbReference type="RefSeq" id="WP_012094310.1">
    <property type="nucleotide sequence ID" value="NC_009674.1"/>
</dbReference>
<reference evidence="3 4" key="1">
    <citation type="journal article" date="2008" name="Chem. Biol. Interact.">
        <title>Extending the Bacillus cereus group genomics to putative food-borne pathogens of different toxicity.</title>
        <authorList>
            <person name="Lapidus A."/>
            <person name="Goltsman E."/>
            <person name="Auger S."/>
            <person name="Galleron N."/>
            <person name="Segurens B."/>
            <person name="Dossat C."/>
            <person name="Land M.L."/>
            <person name="Broussolle V."/>
            <person name="Brillard J."/>
            <person name="Guinebretiere M.H."/>
            <person name="Sanchis V."/>
            <person name="Nguen-The C."/>
            <person name="Lereclus D."/>
            <person name="Richardson P."/>
            <person name="Wincker P."/>
            <person name="Weissenbach J."/>
            <person name="Ehrlich S.D."/>
            <person name="Sorokin A."/>
        </authorList>
    </citation>
    <scope>NUCLEOTIDE SEQUENCE [LARGE SCALE GENOMIC DNA]</scope>
    <source>
        <strain evidence="4">DSM 22905 / CIP 110041 / 391-98 / NVH 391-98</strain>
    </source>
</reference>
<dbReference type="AlphaFoldDB" id="A7GPR2"/>
<dbReference type="SUPFAM" id="SSF51735">
    <property type="entry name" value="NAD(P)-binding Rossmann-fold domains"/>
    <property type="match status" value="1"/>
</dbReference>
<dbReference type="STRING" id="315749.Bcer98_1826"/>
<dbReference type="Pfam" id="PF13561">
    <property type="entry name" value="adh_short_C2"/>
    <property type="match status" value="1"/>
</dbReference>
<dbReference type="EMBL" id="CP000764">
    <property type="protein sequence ID" value="ABS22120.1"/>
    <property type="molecule type" value="Genomic_DNA"/>
</dbReference>
<dbReference type="InterPro" id="IPR020904">
    <property type="entry name" value="Sc_DH/Rdtase_CS"/>
</dbReference>
<dbReference type="PROSITE" id="PS00061">
    <property type="entry name" value="ADH_SHORT"/>
    <property type="match status" value="1"/>
</dbReference>
<dbReference type="Proteomes" id="UP000002300">
    <property type="component" value="Chromosome"/>
</dbReference>
<dbReference type="eggNOG" id="COG1028">
    <property type="taxonomic scope" value="Bacteria"/>
</dbReference>
<proteinExistence type="inferred from homology"/>
<dbReference type="InterPro" id="IPR002347">
    <property type="entry name" value="SDR_fam"/>
</dbReference>
<keyword evidence="4" id="KW-1185">Reference proteome</keyword>
<dbReference type="PRINTS" id="PR00081">
    <property type="entry name" value="GDHRDH"/>
</dbReference>
<dbReference type="KEGG" id="bcy:Bcer98_1826"/>
<dbReference type="PANTHER" id="PTHR42760:SF133">
    <property type="entry name" value="3-OXOACYL-[ACYL-CARRIER-PROTEIN] REDUCTASE"/>
    <property type="match status" value="1"/>
</dbReference>
<dbReference type="HOGENOM" id="CLU_010194_1_0_9"/>
<dbReference type="PANTHER" id="PTHR42760">
    <property type="entry name" value="SHORT-CHAIN DEHYDROGENASES/REDUCTASES FAMILY MEMBER"/>
    <property type="match status" value="1"/>
</dbReference>
<comment type="similarity">
    <text evidence="1">Belongs to the short-chain dehydrogenases/reductases (SDR) family.</text>
</comment>
<evidence type="ECO:0000313" key="4">
    <source>
        <dbReference type="Proteomes" id="UP000002300"/>
    </source>
</evidence>
<evidence type="ECO:0000256" key="2">
    <source>
        <dbReference type="ARBA" id="ARBA00023002"/>
    </source>
</evidence>
<dbReference type="CDD" id="cd05233">
    <property type="entry name" value="SDR_c"/>
    <property type="match status" value="1"/>
</dbReference>
<dbReference type="GO" id="GO:0006633">
    <property type="term" value="P:fatty acid biosynthetic process"/>
    <property type="evidence" value="ECO:0007669"/>
    <property type="project" value="TreeGrafter"/>
</dbReference>
<accession>A7GPR2</accession>
<dbReference type="OrthoDB" id="9803333at2"/>
<protein>
    <submittedName>
        <fullName evidence="3">Short-chain dehydrogenase/reductase SDR</fullName>
    </submittedName>
</protein>
<evidence type="ECO:0000313" key="3">
    <source>
        <dbReference type="EMBL" id="ABS22120.1"/>
    </source>
</evidence>
<dbReference type="GO" id="GO:0048038">
    <property type="term" value="F:quinone binding"/>
    <property type="evidence" value="ECO:0007669"/>
    <property type="project" value="TreeGrafter"/>
</dbReference>
<keyword evidence="2" id="KW-0560">Oxidoreductase</keyword>
<evidence type="ECO:0000256" key="1">
    <source>
        <dbReference type="ARBA" id="ARBA00006484"/>
    </source>
</evidence>
<dbReference type="GO" id="GO:0016616">
    <property type="term" value="F:oxidoreductase activity, acting on the CH-OH group of donors, NAD or NADP as acceptor"/>
    <property type="evidence" value="ECO:0007669"/>
    <property type="project" value="TreeGrafter"/>
</dbReference>
<gene>
    <name evidence="3" type="ordered locus">Bcer98_1826</name>
</gene>
<name>A7GPR2_BACCN</name>
<dbReference type="Gene3D" id="3.40.50.720">
    <property type="entry name" value="NAD(P)-binding Rossmann-like Domain"/>
    <property type="match status" value="1"/>
</dbReference>
<organism evidence="3 4">
    <name type="scientific">Bacillus cytotoxicus (strain DSM 22905 / CIP 110041 / 391-98 / NVH 391-98)</name>
    <dbReference type="NCBI Taxonomy" id="315749"/>
    <lineage>
        <taxon>Bacteria</taxon>
        <taxon>Bacillati</taxon>
        <taxon>Bacillota</taxon>
        <taxon>Bacilli</taxon>
        <taxon>Bacillales</taxon>
        <taxon>Bacillaceae</taxon>
        <taxon>Bacillus</taxon>
        <taxon>Bacillus cereus group</taxon>
    </lineage>
</organism>
<dbReference type="GeneID" id="33897145"/>
<dbReference type="InterPro" id="IPR036291">
    <property type="entry name" value="NAD(P)-bd_dom_sf"/>
</dbReference>
<dbReference type="PRINTS" id="PR00080">
    <property type="entry name" value="SDRFAMILY"/>
</dbReference>